<comment type="caution">
    <text evidence="14">The sequence shown here is derived from an EMBL/GenBank/DDBJ whole genome shotgun (WGS) entry which is preliminary data.</text>
</comment>
<evidence type="ECO:0000256" key="6">
    <source>
        <dbReference type="ARBA" id="ARBA00022989"/>
    </source>
</evidence>
<evidence type="ECO:0000256" key="8">
    <source>
        <dbReference type="ARBA" id="ARBA00023136"/>
    </source>
</evidence>
<evidence type="ECO:0000256" key="4">
    <source>
        <dbReference type="ARBA" id="ARBA00022606"/>
    </source>
</evidence>
<feature type="transmembrane region" description="Helical" evidence="13">
    <location>
        <begin position="96"/>
        <end position="123"/>
    </location>
</feature>
<keyword evidence="3 12" id="KW-0919">Taste</keyword>
<feature type="transmembrane region" description="Helical" evidence="13">
    <location>
        <begin position="244"/>
        <end position="264"/>
    </location>
</feature>
<evidence type="ECO:0000256" key="13">
    <source>
        <dbReference type="SAM" id="Phobius"/>
    </source>
</evidence>
<gene>
    <name evidence="14" type="ORF">Z043_106905</name>
</gene>
<dbReference type="EMBL" id="JARO02001953">
    <property type="protein sequence ID" value="KPP73965.1"/>
    <property type="molecule type" value="Genomic_DNA"/>
</dbReference>
<evidence type="ECO:0000256" key="7">
    <source>
        <dbReference type="ARBA" id="ARBA00023040"/>
    </source>
</evidence>
<keyword evidence="9 12" id="KW-0675">Receptor</keyword>
<evidence type="ECO:0000256" key="11">
    <source>
        <dbReference type="RuleBase" id="RU004423"/>
    </source>
</evidence>
<evidence type="ECO:0000256" key="9">
    <source>
        <dbReference type="ARBA" id="ARBA00023170"/>
    </source>
</evidence>
<dbReference type="GO" id="GO:0033038">
    <property type="term" value="F:bitter taste receptor activity"/>
    <property type="evidence" value="ECO:0007669"/>
    <property type="project" value="InterPro"/>
</dbReference>
<dbReference type="Proteomes" id="UP000034805">
    <property type="component" value="Unassembled WGS sequence"/>
</dbReference>
<sequence>MHMIALQVFSEGAVMLPHEVRLAIWVMMGFTAILTILFNLFILLMSLHSYRHNGHWMPCETIITALSLANGAYQLVSYSWVTLEEVDRMCYLDREIFSFLLVTVFSLKFTIIWITAFLTFFYSTKLVIEPIHCYTKIQEAFLKHAGTVVVVIPICGFGICMPLLTVFDATNSTVSNNYCSTVTTDSHTGGIYLGCYLLISDIAPGLLILKSSISITVHLVIHLRHMKASNNGFHVPKLSSEMRVVRMTLILVVVFLCFLFMDLFTNYVTVVHGENIMEITMFFTSLYIAISSLVLIYGKKSFWKGLLHQYNVFLDEFLCLRCLKVPETKAKVNPGPGH</sequence>
<keyword evidence="4 12" id="KW-0716">Sensory transduction</keyword>
<dbReference type="AlphaFoldDB" id="A0A0P7UVG2"/>
<feature type="transmembrane region" description="Helical" evidence="13">
    <location>
        <begin position="56"/>
        <end position="76"/>
    </location>
</feature>
<dbReference type="SUPFAM" id="SSF81321">
    <property type="entry name" value="Family A G protein-coupled receptor-like"/>
    <property type="match status" value="1"/>
</dbReference>
<evidence type="ECO:0000256" key="2">
    <source>
        <dbReference type="ARBA" id="ARBA00007376"/>
    </source>
</evidence>
<keyword evidence="6 13" id="KW-1133">Transmembrane helix</keyword>
<keyword evidence="7 12" id="KW-0297">G-protein coupled receptor</keyword>
<dbReference type="Pfam" id="PF05296">
    <property type="entry name" value="TAS2R"/>
    <property type="match status" value="1"/>
</dbReference>
<protein>
    <recommendedName>
        <fullName evidence="12">Taste receptor type 2</fullName>
    </recommendedName>
</protein>
<proteinExistence type="inferred from homology"/>
<dbReference type="PANTHER" id="PTHR11394:SF148">
    <property type="entry name" value="TASTE RECEPTOR TYPE 2"/>
    <property type="match status" value="1"/>
</dbReference>
<evidence type="ECO:0000256" key="1">
    <source>
        <dbReference type="ARBA" id="ARBA00004141"/>
    </source>
</evidence>
<feature type="transmembrane region" description="Helical" evidence="13">
    <location>
        <begin position="22"/>
        <end position="44"/>
    </location>
</feature>
<dbReference type="GO" id="GO:0016020">
    <property type="term" value="C:membrane"/>
    <property type="evidence" value="ECO:0007669"/>
    <property type="project" value="UniProtKB-SubCell"/>
</dbReference>
<keyword evidence="5 12" id="KW-0812">Transmembrane</keyword>
<comment type="similarity">
    <text evidence="2 11">Belongs to the G-protein coupled receptor T2R family.</text>
</comment>
<keyword evidence="8 12" id="KW-0472">Membrane</keyword>
<evidence type="ECO:0000256" key="12">
    <source>
        <dbReference type="RuleBase" id="RU004424"/>
    </source>
</evidence>
<organism evidence="14 15">
    <name type="scientific">Scleropages formosus</name>
    <name type="common">Asian bonytongue</name>
    <name type="synonym">Osteoglossum formosum</name>
    <dbReference type="NCBI Taxonomy" id="113540"/>
    <lineage>
        <taxon>Eukaryota</taxon>
        <taxon>Metazoa</taxon>
        <taxon>Chordata</taxon>
        <taxon>Craniata</taxon>
        <taxon>Vertebrata</taxon>
        <taxon>Euteleostomi</taxon>
        <taxon>Actinopterygii</taxon>
        <taxon>Neopterygii</taxon>
        <taxon>Teleostei</taxon>
        <taxon>Osteoglossocephala</taxon>
        <taxon>Osteoglossomorpha</taxon>
        <taxon>Osteoglossiformes</taxon>
        <taxon>Osteoglossidae</taxon>
        <taxon>Scleropages</taxon>
    </lineage>
</organism>
<dbReference type="GO" id="GO:0004930">
    <property type="term" value="F:G protein-coupled receptor activity"/>
    <property type="evidence" value="ECO:0007669"/>
    <property type="project" value="UniProtKB-KW"/>
</dbReference>
<dbReference type="PANTHER" id="PTHR11394">
    <property type="entry name" value="TASTE RECEPTOR TYPE 2"/>
    <property type="match status" value="1"/>
</dbReference>
<dbReference type="InterPro" id="IPR007960">
    <property type="entry name" value="TAS2R"/>
</dbReference>
<evidence type="ECO:0000256" key="10">
    <source>
        <dbReference type="ARBA" id="ARBA00023224"/>
    </source>
</evidence>
<evidence type="ECO:0000256" key="5">
    <source>
        <dbReference type="ARBA" id="ARBA00022692"/>
    </source>
</evidence>
<keyword evidence="10 12" id="KW-0807">Transducer</keyword>
<feature type="transmembrane region" description="Helical" evidence="13">
    <location>
        <begin position="144"/>
        <end position="167"/>
    </location>
</feature>
<feature type="transmembrane region" description="Helical" evidence="13">
    <location>
        <begin position="276"/>
        <end position="297"/>
    </location>
</feature>
<name>A0A0P7UVG2_SCLFO</name>
<comment type="subcellular location">
    <subcellularLocation>
        <location evidence="1 12">Membrane</location>
        <topology evidence="1 12">Multi-pass membrane protein</topology>
    </subcellularLocation>
</comment>
<accession>A0A0P7UVG2</accession>
<dbReference type="Gene3D" id="1.20.1070.10">
    <property type="entry name" value="Rhodopsin 7-helix transmembrane proteins"/>
    <property type="match status" value="1"/>
</dbReference>
<evidence type="ECO:0000313" key="14">
    <source>
        <dbReference type="EMBL" id="KPP73965.1"/>
    </source>
</evidence>
<reference evidence="14 15" key="1">
    <citation type="submission" date="2015-08" db="EMBL/GenBank/DDBJ databases">
        <title>The genome of the Asian arowana (Scleropages formosus).</title>
        <authorList>
            <person name="Tan M.H."/>
            <person name="Gan H.M."/>
            <person name="Croft L.J."/>
            <person name="Austin C.M."/>
        </authorList>
    </citation>
    <scope>NUCLEOTIDE SEQUENCE [LARGE SCALE GENOMIC DNA]</scope>
    <source>
        <strain evidence="14">Aro1</strain>
    </source>
</reference>
<evidence type="ECO:0000256" key="3">
    <source>
        <dbReference type="ARBA" id="ARBA00022480"/>
    </source>
</evidence>
<evidence type="ECO:0000313" key="15">
    <source>
        <dbReference type="Proteomes" id="UP000034805"/>
    </source>
</evidence>